<name>A0A1B2DJE2_9BACL</name>
<dbReference type="RefSeq" id="WP_099519016.1">
    <property type="nucleotide sequence ID" value="NZ_CP016808.1"/>
</dbReference>
<protein>
    <recommendedName>
        <fullName evidence="2">DUF4279 domain-containing protein</fullName>
    </recommendedName>
</protein>
<sequence length="217" mass="24907">MIETFEKIARKEIEKQSFELTKQYLSVHKLVYENGKPKIADVIMNDGEQSAEVYFSIADEAYYFVVYLDTSPEVTVRFMGMSAGNRVYLSVSANVANLEKLLKGINLVPSKTWQKGTQISYRNTNRFHEDSGFTFQLEDKKTGEVEEKLANLINKLETSNLIQIIESEEIHKVVRVVYYGYKEQMWGINLKPKIIEKLSKLNASLDIDLYASGPDLE</sequence>
<organism evidence="1">
    <name type="scientific">Paenibacillus sp. BIHB 4019</name>
    <dbReference type="NCBI Taxonomy" id="1870819"/>
    <lineage>
        <taxon>Bacteria</taxon>
        <taxon>Bacillati</taxon>
        <taxon>Bacillota</taxon>
        <taxon>Bacilli</taxon>
        <taxon>Bacillales</taxon>
        <taxon>Paenibacillaceae</taxon>
        <taxon>Paenibacillus</taxon>
    </lineage>
</organism>
<dbReference type="Pfam" id="PF14106">
    <property type="entry name" value="DUF4279"/>
    <property type="match status" value="1"/>
</dbReference>
<gene>
    <name evidence="1" type="ORF">BBD42_16205</name>
</gene>
<reference evidence="1" key="1">
    <citation type="submission" date="2016-08" db="EMBL/GenBank/DDBJ databases">
        <title>Complete Genome Seqeunce of Paenibacillus sp. BIHB 4019 from tea rhizoplane.</title>
        <authorList>
            <person name="Thakur R."/>
            <person name="Swarnkar M.K."/>
            <person name="Gulati A."/>
        </authorList>
    </citation>
    <scope>NUCLEOTIDE SEQUENCE [LARGE SCALE GENOMIC DNA]</scope>
    <source>
        <strain evidence="1">BIHB4019</strain>
    </source>
</reference>
<accession>A0A1B2DJE2</accession>
<evidence type="ECO:0000313" key="1">
    <source>
        <dbReference type="EMBL" id="ANY67842.1"/>
    </source>
</evidence>
<dbReference type="InterPro" id="IPR025459">
    <property type="entry name" value="DUF4279"/>
</dbReference>
<dbReference type="EMBL" id="CP016808">
    <property type="protein sequence ID" value="ANY67842.1"/>
    <property type="molecule type" value="Genomic_DNA"/>
</dbReference>
<proteinExistence type="predicted"/>
<evidence type="ECO:0008006" key="2">
    <source>
        <dbReference type="Google" id="ProtNLM"/>
    </source>
</evidence>
<dbReference type="AlphaFoldDB" id="A0A1B2DJE2"/>